<dbReference type="GeneID" id="55968492"/>
<feature type="compositionally biased region" description="Acidic residues" evidence="3">
    <location>
        <begin position="218"/>
        <end position="228"/>
    </location>
</feature>
<dbReference type="PANTHER" id="PTHR48407:SF1">
    <property type="entry name" value="CRANIOFACIAL DEVELOPMENT PROTEIN 1"/>
    <property type="match status" value="1"/>
</dbReference>
<name>A0A9P4YSL1_9HYPO</name>
<feature type="compositionally biased region" description="Basic and acidic residues" evidence="3">
    <location>
        <begin position="164"/>
        <end position="174"/>
    </location>
</feature>
<feature type="compositionally biased region" description="Basic and acidic residues" evidence="3">
    <location>
        <begin position="108"/>
        <end position="117"/>
    </location>
</feature>
<dbReference type="AlphaFoldDB" id="A0A9P4YSL1"/>
<dbReference type="RefSeq" id="XP_035319952.1">
    <property type="nucleotide sequence ID" value="XM_035464242.1"/>
</dbReference>
<feature type="region of interest" description="Disordered" evidence="3">
    <location>
        <begin position="214"/>
        <end position="266"/>
    </location>
</feature>
<dbReference type="OrthoDB" id="445677at2759"/>
<comment type="caution">
    <text evidence="5">The sequence shown here is derived from an EMBL/GenBank/DDBJ whole genome shotgun (WGS) entry which is preliminary data.</text>
</comment>
<evidence type="ECO:0000256" key="3">
    <source>
        <dbReference type="SAM" id="MobiDB-lite"/>
    </source>
</evidence>
<gene>
    <name evidence="5" type="ORF">GMORB2_2262</name>
</gene>
<feature type="compositionally biased region" description="Polar residues" evidence="3">
    <location>
        <begin position="143"/>
        <end position="152"/>
    </location>
</feature>
<feature type="domain" description="BCNT-C" evidence="4">
    <location>
        <begin position="272"/>
        <end position="352"/>
    </location>
</feature>
<dbReference type="PANTHER" id="PTHR48407">
    <property type="entry name" value="CRANIOFACIAL DEVELOPMENT PROTEIN 1"/>
    <property type="match status" value="1"/>
</dbReference>
<sequence length="352" mass="38706">MSAQSPDQDEEDDYLSSQDSDFAPDAVPADDDDDDDDASDSEDETVAIGQQKPKKQDHDDDAGYDNSGDETIIKKGEKRNKKKSKAENDDGDDDDGGQGGLIKTRRQRAAEKEERRVAAVTGPVTIDVDAVWAQMLSGKPITAPNTVITTDSAEPGEAESELVPEPREEQRSKPPSDLVRIRRTYTFAGKVHTEEKMVPRDSAEAGLYFAQKAREAGADADADADDQDGSGSGDSLPARRATKRAFRSAFEPLPPPSTDQAHTHHRTDLNLSVSARMQARREAQQQQQAKKLNTVEKSRMDWAGFVDKEGIKDELELAGRAKDSYASREDFLARSEARREEGAWKARMAGRV</sequence>
<dbReference type="EMBL" id="JAANYQ010000013">
    <property type="protein sequence ID" value="KAF4121300.1"/>
    <property type="molecule type" value="Genomic_DNA"/>
</dbReference>
<dbReference type="Pfam" id="PF07572">
    <property type="entry name" value="BCNT"/>
    <property type="match status" value="1"/>
</dbReference>
<dbReference type="InterPro" id="IPR011421">
    <property type="entry name" value="BCNT-C"/>
</dbReference>
<feature type="region of interest" description="Disordered" evidence="3">
    <location>
        <begin position="137"/>
        <end position="180"/>
    </location>
</feature>
<protein>
    <recommendedName>
        <fullName evidence="2">SWR1-complex protein 5</fullName>
    </recommendedName>
</protein>
<accession>A0A9P4YSL1</accession>
<dbReference type="GO" id="GO:0000812">
    <property type="term" value="C:Swr1 complex"/>
    <property type="evidence" value="ECO:0007669"/>
    <property type="project" value="TreeGrafter"/>
</dbReference>
<evidence type="ECO:0000256" key="2">
    <source>
        <dbReference type="ARBA" id="ARBA00019138"/>
    </source>
</evidence>
<dbReference type="PROSITE" id="PS51279">
    <property type="entry name" value="BCNT_C"/>
    <property type="match status" value="1"/>
</dbReference>
<dbReference type="Proteomes" id="UP000749293">
    <property type="component" value="Unassembled WGS sequence"/>
</dbReference>
<evidence type="ECO:0000256" key="1">
    <source>
        <dbReference type="ARBA" id="ARBA00010465"/>
    </source>
</evidence>
<evidence type="ECO:0000313" key="6">
    <source>
        <dbReference type="Proteomes" id="UP000749293"/>
    </source>
</evidence>
<evidence type="ECO:0000259" key="4">
    <source>
        <dbReference type="PROSITE" id="PS51279"/>
    </source>
</evidence>
<keyword evidence="6" id="KW-1185">Reference proteome</keyword>
<feature type="region of interest" description="Disordered" evidence="3">
    <location>
        <begin position="1"/>
        <end position="118"/>
    </location>
</feature>
<evidence type="ECO:0000313" key="5">
    <source>
        <dbReference type="EMBL" id="KAF4121300.1"/>
    </source>
</evidence>
<reference evidence="5" key="1">
    <citation type="submission" date="2020-03" db="EMBL/GenBank/DDBJ databases">
        <title>Site-based positive gene gene selection in Geosmithia morbida across the United States reveals a broad range of putative effectors and factors for local host and environmental adapation.</title>
        <authorList>
            <person name="Onufrak A."/>
            <person name="Murdoch R.W."/>
            <person name="Gazis R."/>
            <person name="Huff M."/>
            <person name="Staton M."/>
            <person name="Klingeman W."/>
            <person name="Hadziabdic D."/>
        </authorList>
    </citation>
    <scope>NUCLEOTIDE SEQUENCE</scope>
    <source>
        <strain evidence="5">1262</strain>
    </source>
</reference>
<feature type="compositionally biased region" description="Acidic residues" evidence="3">
    <location>
        <begin position="28"/>
        <end position="45"/>
    </location>
</feature>
<comment type="similarity">
    <text evidence="1">Belongs to the SWC5 family.</text>
</comment>
<dbReference type="InterPro" id="IPR027124">
    <property type="entry name" value="Swc5/CFDP1/2"/>
</dbReference>
<proteinExistence type="inferred from homology"/>
<organism evidence="5 6">
    <name type="scientific">Geosmithia morbida</name>
    <dbReference type="NCBI Taxonomy" id="1094350"/>
    <lineage>
        <taxon>Eukaryota</taxon>
        <taxon>Fungi</taxon>
        <taxon>Dikarya</taxon>
        <taxon>Ascomycota</taxon>
        <taxon>Pezizomycotina</taxon>
        <taxon>Sordariomycetes</taxon>
        <taxon>Hypocreomycetidae</taxon>
        <taxon>Hypocreales</taxon>
        <taxon>Bionectriaceae</taxon>
        <taxon>Geosmithia</taxon>
    </lineage>
</organism>